<keyword evidence="2" id="KW-0349">Heme</keyword>
<dbReference type="InterPro" id="IPR002397">
    <property type="entry name" value="Cyt_P450_B"/>
</dbReference>
<dbReference type="EMBL" id="JBHRTQ010000007">
    <property type="protein sequence ID" value="MFC3174555.1"/>
    <property type="molecule type" value="Genomic_DNA"/>
</dbReference>
<keyword evidence="2" id="KW-0479">Metal-binding</keyword>
<protein>
    <submittedName>
        <fullName evidence="3">Cytochrome P450</fullName>
    </submittedName>
</protein>
<keyword evidence="2" id="KW-0408">Iron</keyword>
<organism evidence="3 4">
    <name type="scientific">Novosphingobium bradum</name>
    <dbReference type="NCBI Taxonomy" id="1737444"/>
    <lineage>
        <taxon>Bacteria</taxon>
        <taxon>Pseudomonadati</taxon>
        <taxon>Pseudomonadota</taxon>
        <taxon>Alphaproteobacteria</taxon>
        <taxon>Sphingomonadales</taxon>
        <taxon>Sphingomonadaceae</taxon>
        <taxon>Novosphingobium</taxon>
    </lineage>
</organism>
<sequence>MAVITALDADRLIDADAYHRHGYPWEIWARLRREAPLSRMVTSSGEAYWAVTRYKDLIDIERNAAVFLNEPRMVMDASQGEIPIRMIVNMDPPDHGAYRKLVNARFMPRNIAAVQDFVDEVVNRTLDHAMALGDQVFDLQEVLCNPVPTAVISRFLGVSDDLAPSIHDWTNQSLYPGDPEIARGRPPEQVRTEAIQAMFAVYRDLFEERRAAPRDDLLTDLLNSRINDAPMPDIELYSWCYILTLAGHETTQSTFGAAIHTFMQHPDQLALLRADPDLIPGAIEEVLRYVSPAIHFCRTARHDVEINGQTIPAGEPLVLFYPSANHDDAAFERPDEFDITRTSNRHVAFGSGPHQCLGMHLARLELRIMLTRFLERVESVEPAGTPTAVHSCVVGGFRKYPVRMKVRPRA</sequence>
<dbReference type="PANTHER" id="PTHR46696">
    <property type="entry name" value="P450, PUTATIVE (EUROFUNG)-RELATED"/>
    <property type="match status" value="1"/>
</dbReference>
<evidence type="ECO:0000313" key="4">
    <source>
        <dbReference type="Proteomes" id="UP001595604"/>
    </source>
</evidence>
<keyword evidence="2" id="KW-0503">Monooxygenase</keyword>
<dbReference type="PRINTS" id="PR00359">
    <property type="entry name" value="BP450"/>
</dbReference>
<comment type="similarity">
    <text evidence="1 2">Belongs to the cytochrome P450 family.</text>
</comment>
<keyword evidence="4" id="KW-1185">Reference proteome</keyword>
<dbReference type="PRINTS" id="PR00385">
    <property type="entry name" value="P450"/>
</dbReference>
<comment type="caution">
    <text evidence="3">The sequence shown here is derived from an EMBL/GenBank/DDBJ whole genome shotgun (WGS) entry which is preliminary data.</text>
</comment>
<evidence type="ECO:0000313" key="3">
    <source>
        <dbReference type="EMBL" id="MFC3174555.1"/>
    </source>
</evidence>
<name>A0ABV7IPE5_9SPHN</name>
<proteinExistence type="inferred from homology"/>
<dbReference type="InterPro" id="IPR036396">
    <property type="entry name" value="Cyt_P450_sf"/>
</dbReference>
<dbReference type="SUPFAM" id="SSF48264">
    <property type="entry name" value="Cytochrome P450"/>
    <property type="match status" value="1"/>
</dbReference>
<dbReference type="Pfam" id="PF00067">
    <property type="entry name" value="p450"/>
    <property type="match status" value="1"/>
</dbReference>
<accession>A0ABV7IPE5</accession>
<dbReference type="PANTHER" id="PTHR46696:SF6">
    <property type="entry name" value="P450, PUTATIVE (EUROFUNG)-RELATED"/>
    <property type="match status" value="1"/>
</dbReference>
<dbReference type="InterPro" id="IPR001128">
    <property type="entry name" value="Cyt_P450"/>
</dbReference>
<dbReference type="RefSeq" id="WP_379509904.1">
    <property type="nucleotide sequence ID" value="NZ_JBHRTQ010000007.1"/>
</dbReference>
<evidence type="ECO:0000256" key="2">
    <source>
        <dbReference type="RuleBase" id="RU000461"/>
    </source>
</evidence>
<dbReference type="PROSITE" id="PS00086">
    <property type="entry name" value="CYTOCHROME_P450"/>
    <property type="match status" value="1"/>
</dbReference>
<dbReference type="Proteomes" id="UP001595604">
    <property type="component" value="Unassembled WGS sequence"/>
</dbReference>
<keyword evidence="2" id="KW-0560">Oxidoreductase</keyword>
<evidence type="ECO:0000256" key="1">
    <source>
        <dbReference type="ARBA" id="ARBA00010617"/>
    </source>
</evidence>
<reference evidence="4" key="1">
    <citation type="journal article" date="2019" name="Int. J. Syst. Evol. Microbiol.">
        <title>The Global Catalogue of Microorganisms (GCM) 10K type strain sequencing project: providing services to taxonomists for standard genome sequencing and annotation.</title>
        <authorList>
            <consortium name="The Broad Institute Genomics Platform"/>
            <consortium name="The Broad Institute Genome Sequencing Center for Infectious Disease"/>
            <person name="Wu L."/>
            <person name="Ma J."/>
        </authorList>
    </citation>
    <scope>NUCLEOTIDE SEQUENCE [LARGE SCALE GENOMIC DNA]</scope>
    <source>
        <strain evidence="4">KCTC 42984</strain>
    </source>
</reference>
<dbReference type="Gene3D" id="1.10.630.10">
    <property type="entry name" value="Cytochrome P450"/>
    <property type="match status" value="1"/>
</dbReference>
<gene>
    <name evidence="3" type="ORF">ACFOD9_09845</name>
</gene>
<dbReference type="CDD" id="cd11033">
    <property type="entry name" value="CYP142-like"/>
    <property type="match status" value="1"/>
</dbReference>
<dbReference type="InterPro" id="IPR017972">
    <property type="entry name" value="Cyt_P450_CS"/>
</dbReference>